<dbReference type="InterPro" id="IPR000602">
    <property type="entry name" value="Glyco_hydro_38_N"/>
</dbReference>
<dbReference type="GO" id="GO:0030246">
    <property type="term" value="F:carbohydrate binding"/>
    <property type="evidence" value="ECO:0007669"/>
    <property type="project" value="InterPro"/>
</dbReference>
<dbReference type="SUPFAM" id="SSF88713">
    <property type="entry name" value="Glycoside hydrolase/deacetylase"/>
    <property type="match status" value="1"/>
</dbReference>
<dbReference type="InterPro" id="IPR028995">
    <property type="entry name" value="Glyco_hydro_57/38_cen_sf"/>
</dbReference>
<keyword evidence="7" id="KW-1185">Reference proteome</keyword>
<evidence type="ECO:0000256" key="1">
    <source>
        <dbReference type="ARBA" id="ARBA00009792"/>
    </source>
</evidence>
<evidence type="ECO:0000313" key="7">
    <source>
        <dbReference type="Proteomes" id="UP000620139"/>
    </source>
</evidence>
<dbReference type="GO" id="GO:0046872">
    <property type="term" value="F:metal ion binding"/>
    <property type="evidence" value="ECO:0007669"/>
    <property type="project" value="UniProtKB-KW"/>
</dbReference>
<dbReference type="GO" id="GO:0009313">
    <property type="term" value="P:oligosaccharide catabolic process"/>
    <property type="evidence" value="ECO:0007669"/>
    <property type="project" value="TreeGrafter"/>
</dbReference>
<dbReference type="GO" id="GO:0006013">
    <property type="term" value="P:mannose metabolic process"/>
    <property type="evidence" value="ECO:0007669"/>
    <property type="project" value="InterPro"/>
</dbReference>
<dbReference type="SUPFAM" id="SSF74650">
    <property type="entry name" value="Galactose mutarotase-like"/>
    <property type="match status" value="1"/>
</dbReference>
<dbReference type="RefSeq" id="WP_198100210.1">
    <property type="nucleotide sequence ID" value="NZ_JAEDAL010000002.1"/>
</dbReference>
<comment type="similarity">
    <text evidence="1">Belongs to the glycosyl hydrolase 38 family.</text>
</comment>
<dbReference type="PANTHER" id="PTHR46017:SF2">
    <property type="entry name" value="MANNOSYLGLYCERATE HYDROLASE"/>
    <property type="match status" value="1"/>
</dbReference>
<dbReference type="AlphaFoldDB" id="A0A931IXU5"/>
<gene>
    <name evidence="6" type="ORF">I7X43_07080</name>
</gene>
<dbReference type="Proteomes" id="UP000620139">
    <property type="component" value="Unassembled WGS sequence"/>
</dbReference>
<evidence type="ECO:0000256" key="4">
    <source>
        <dbReference type="ARBA" id="ARBA00023295"/>
    </source>
</evidence>
<proteinExistence type="inferred from homology"/>
<name>A0A931IXU5_9BURK</name>
<evidence type="ECO:0000313" key="6">
    <source>
        <dbReference type="EMBL" id="MBH9552613.1"/>
    </source>
</evidence>
<evidence type="ECO:0000256" key="3">
    <source>
        <dbReference type="ARBA" id="ARBA00022801"/>
    </source>
</evidence>
<dbReference type="Pfam" id="PF01074">
    <property type="entry name" value="Glyco_hydro_38N"/>
    <property type="match status" value="1"/>
</dbReference>
<dbReference type="SMART" id="SM00872">
    <property type="entry name" value="Alpha-mann_mid"/>
    <property type="match status" value="1"/>
</dbReference>
<evidence type="ECO:0000256" key="2">
    <source>
        <dbReference type="ARBA" id="ARBA00022723"/>
    </source>
</evidence>
<dbReference type="InterPro" id="IPR027291">
    <property type="entry name" value="Glyco_hydro_38_N_sf"/>
</dbReference>
<reference evidence="6" key="1">
    <citation type="submission" date="2020-12" db="EMBL/GenBank/DDBJ databases">
        <title>The genome sequence of Inhella sp. 4Y17.</title>
        <authorList>
            <person name="Liu Y."/>
        </authorList>
    </citation>
    <scope>NUCLEOTIDE SEQUENCE</scope>
    <source>
        <strain evidence="6">4Y10</strain>
    </source>
</reference>
<dbReference type="Gene3D" id="2.70.98.30">
    <property type="entry name" value="Golgi alpha-mannosidase II, domain 4"/>
    <property type="match status" value="1"/>
</dbReference>
<evidence type="ECO:0000259" key="5">
    <source>
        <dbReference type="SMART" id="SM00872"/>
    </source>
</evidence>
<dbReference type="Pfam" id="PF09261">
    <property type="entry name" value="Alpha-mann_mid"/>
    <property type="match status" value="1"/>
</dbReference>
<feature type="domain" description="Glycoside hydrolase family 38 central" evidence="5">
    <location>
        <begin position="277"/>
        <end position="348"/>
    </location>
</feature>
<protein>
    <recommendedName>
        <fullName evidence="5">Glycoside hydrolase family 38 central domain-containing protein</fullName>
    </recommendedName>
</protein>
<dbReference type="InterPro" id="IPR037094">
    <property type="entry name" value="Glyco_hydro_38_cen_sf"/>
</dbReference>
<dbReference type="EMBL" id="JAEDAL010000002">
    <property type="protein sequence ID" value="MBH9552613.1"/>
    <property type="molecule type" value="Genomic_DNA"/>
</dbReference>
<organism evidence="6 7">
    <name type="scientific">Inhella gelatinilytica</name>
    <dbReference type="NCBI Taxonomy" id="2795030"/>
    <lineage>
        <taxon>Bacteria</taxon>
        <taxon>Pseudomonadati</taxon>
        <taxon>Pseudomonadota</taxon>
        <taxon>Betaproteobacteria</taxon>
        <taxon>Burkholderiales</taxon>
        <taxon>Sphaerotilaceae</taxon>
        <taxon>Inhella</taxon>
    </lineage>
</organism>
<keyword evidence="4" id="KW-0326">Glycosidase</keyword>
<dbReference type="Gene3D" id="3.20.110.10">
    <property type="entry name" value="Glycoside hydrolase 38, N terminal domain"/>
    <property type="match status" value="1"/>
</dbReference>
<keyword evidence="3" id="KW-0378">Hydrolase</keyword>
<dbReference type="InterPro" id="IPR011013">
    <property type="entry name" value="Gal_mutarotase_sf_dom"/>
</dbReference>
<accession>A0A931IXU5</accession>
<dbReference type="InterPro" id="IPR011330">
    <property type="entry name" value="Glyco_hydro/deAcase_b/a-brl"/>
</dbReference>
<keyword evidence="2" id="KW-0479">Metal-binding</keyword>
<sequence>MTLPTPYRVSVVMQTHWDREWYFPQQTFASRLLAVMTRICDQLDDGRLQHFLFDGQVVALEDLLLEAEPALAERVLAHTRAGRIALGPWYVMADEFLVSGESLWRNLELGMRLANGYGCCQRVGYLPDSFGHIAQMPQLLRQHGVGSVVTWRGVNLRHAEFRWAAPDGSAVDAIYLTQGYYQHPLNVPDWQGALTQYLESIAPRSLSGKLLLTQGGDHLTPHGQLAERMAAFNANQDRYELVQEGLQQHLEAIGDVQRPTLQGELRDNAQSFVLPDVLSTRRYLKEAHQRLEDRLLGETEPLWAWLQGVRPPARAIEQSWKLLIQQQAHDSICGCSVDEVHTEMESRFQQLDQRLASLRGRALHEAGLQTPLQHEGEGASVFADDTQFTLFNPLPLAREGWQALELFLQGPIPEAVRVLDAEGNPLPLHWLDLQPHRELRSPLDDFPEPVIGHRLGLRLGLPLQGMAAQALRLQACAPTAAGSACLQAAELLEAQALNLELGAASLSCDPAGRLFWQTEAGRMQILLHTELDAGDSYNFAPPPHADRRWHPQFQPRWLRRSGPFTWLELDFQYQQARSLDEGRQGPHERELKVRGSLSLLLCRGQPWVEAQIRHFGCAEDQRTRLVFAAGERLSESAADTAFHWTRRPVRLADYPAEATKQRETEIVVNPSLSAVQAGAIAVAHRGLQEFEIVAMPDGSQALAMTLQRAVGWLSRRDLVTRGAGAGPDLATPDAQRNHFEGTSFAFALDAGLAPDTLLQTSLRRRRPLLALPGHRQPAWREPLALPDARLIPSSLRRIGDELELRLWNVLDTPLPGALPGWARDGGEGEVLPHQIATYRSAA</sequence>
<dbReference type="Gene3D" id="1.20.1270.50">
    <property type="entry name" value="Glycoside hydrolase family 38, central domain"/>
    <property type="match status" value="1"/>
</dbReference>
<comment type="caution">
    <text evidence="6">The sequence shown here is derived from an EMBL/GenBank/DDBJ whole genome shotgun (WGS) entry which is preliminary data.</text>
</comment>
<dbReference type="InterPro" id="IPR015341">
    <property type="entry name" value="Glyco_hydro_38_cen"/>
</dbReference>
<dbReference type="SUPFAM" id="SSF88688">
    <property type="entry name" value="Families 57/38 glycoside transferase middle domain"/>
    <property type="match status" value="1"/>
</dbReference>
<dbReference type="GO" id="GO:0004559">
    <property type="term" value="F:alpha-mannosidase activity"/>
    <property type="evidence" value="ECO:0007669"/>
    <property type="project" value="InterPro"/>
</dbReference>
<dbReference type="PANTHER" id="PTHR46017">
    <property type="entry name" value="ALPHA-MANNOSIDASE 2C1"/>
    <property type="match status" value="1"/>
</dbReference>